<gene>
    <name evidence="1" type="primary">18</name>
    <name evidence="1" type="ORF">SEA_ONEIAGILLIAN_18</name>
</gene>
<sequence>MSRGGADWRTVIMDQVTVRAADVREKNPGASNVAHISRVGFSVDAHRFLVQAARTRHISIAGYIRRATLARVAYDLGLPARDLFALDVGIMPIGRSGPASKDLDGKLYGFWEVQSDEQHRSG</sequence>
<evidence type="ECO:0000313" key="2">
    <source>
        <dbReference type="Proteomes" id="UP000279330"/>
    </source>
</evidence>
<name>A0A385UF31_9CAUD</name>
<dbReference type="KEGG" id="vg:55003693"/>
<dbReference type="GeneID" id="55003693"/>
<evidence type="ECO:0000313" key="1">
    <source>
        <dbReference type="EMBL" id="AYB70128.1"/>
    </source>
</evidence>
<dbReference type="Proteomes" id="UP000279330">
    <property type="component" value="Segment"/>
</dbReference>
<protein>
    <submittedName>
        <fullName evidence="1">Ribbon-helix-helix DNA binding domain protein</fullName>
    </submittedName>
</protein>
<keyword evidence="2" id="KW-1185">Reference proteome</keyword>
<organism evidence="1 2">
    <name type="scientific">Microbacterium phage OneinaGillian</name>
    <dbReference type="NCBI Taxonomy" id="2301604"/>
    <lineage>
        <taxon>Viruses</taxon>
        <taxon>Duplodnaviria</taxon>
        <taxon>Heunggongvirae</taxon>
        <taxon>Uroviricota</taxon>
        <taxon>Caudoviricetes</taxon>
        <taxon>Gillianvirus</taxon>
        <taxon>Gillianvirus oneinagillian</taxon>
    </lineage>
</organism>
<proteinExistence type="predicted"/>
<dbReference type="RefSeq" id="YP_009812624.1">
    <property type="nucleotide sequence ID" value="NC_048068.1"/>
</dbReference>
<accession>A0A385UF31</accession>
<dbReference type="EMBL" id="MH727556">
    <property type="protein sequence ID" value="AYB70128.1"/>
    <property type="molecule type" value="Genomic_DNA"/>
</dbReference>
<reference evidence="1 2" key="1">
    <citation type="submission" date="2018-08" db="EMBL/GenBank/DDBJ databases">
        <authorList>
            <person name="Miller G.E."/>
            <person name="Abrahams R."/>
            <person name="Bazan D.C."/>
            <person name="Beglau B.C."/>
            <person name="Blaylock E.C."/>
            <person name="Choi J.D."/>
            <person name="Grewal S.K."/>
            <person name="Hernandez E.V."/>
            <person name="Kim D.J."/>
            <person name="Kim K."/>
            <person name="Lee Y."/>
            <person name="Linde M.K."/>
            <person name="Lopez M.B."/>
            <person name="Pangalila E."/>
            <person name="Parker M.A."/>
            <person name="Specht R.C."/>
            <person name="Teng M.C."/>
            <person name="Toledo B."/>
            <person name="Tran S."/>
            <person name="Yu H."/>
            <person name="Kalaj N."/>
            <person name="Muthiah A.S."/>
            <person name="Dean N.S."/>
            <person name="Diaz A."/>
            <person name="Garlena R.A."/>
            <person name="Russell D.A."/>
            <person name="Pope W.H."/>
            <person name="Jacobs-Sera D."/>
            <person name="Hatfull G.F."/>
        </authorList>
    </citation>
    <scope>NUCLEOTIDE SEQUENCE [LARGE SCALE GENOMIC DNA]</scope>
</reference>